<dbReference type="InterPro" id="IPR050750">
    <property type="entry name" value="C5-MTase"/>
</dbReference>
<dbReference type="NCBIfam" id="TIGR00675">
    <property type="entry name" value="dcm"/>
    <property type="match status" value="1"/>
</dbReference>
<dbReference type="GO" id="GO:0032259">
    <property type="term" value="P:methylation"/>
    <property type="evidence" value="ECO:0007669"/>
    <property type="project" value="UniProtKB-KW"/>
</dbReference>
<evidence type="ECO:0000256" key="9">
    <source>
        <dbReference type="ARBA" id="ARBA00023204"/>
    </source>
</evidence>
<dbReference type="CDD" id="cd00221">
    <property type="entry name" value="Vsr"/>
    <property type="match status" value="1"/>
</dbReference>
<dbReference type="InterPro" id="IPR029063">
    <property type="entry name" value="SAM-dependent_MTases_sf"/>
</dbReference>
<evidence type="ECO:0000256" key="1">
    <source>
        <dbReference type="ARBA" id="ARBA00022603"/>
    </source>
</evidence>
<comment type="caution">
    <text evidence="15">The sequence shown here is derived from an EMBL/GenBank/DDBJ whole genome shotgun (WGS) entry which is preliminary data.</text>
</comment>
<comment type="catalytic activity">
    <reaction evidence="11 14">
        <text>a 2'-deoxycytidine in DNA + S-adenosyl-L-methionine = a 5-methyl-2'-deoxycytidine in DNA + S-adenosyl-L-homocysteine + H(+)</text>
        <dbReference type="Rhea" id="RHEA:13681"/>
        <dbReference type="Rhea" id="RHEA-COMP:11369"/>
        <dbReference type="Rhea" id="RHEA-COMP:11370"/>
        <dbReference type="ChEBI" id="CHEBI:15378"/>
        <dbReference type="ChEBI" id="CHEBI:57856"/>
        <dbReference type="ChEBI" id="CHEBI:59789"/>
        <dbReference type="ChEBI" id="CHEBI:85452"/>
        <dbReference type="ChEBI" id="CHEBI:85454"/>
        <dbReference type="EC" id="2.1.1.37"/>
    </reaction>
</comment>
<proteinExistence type="inferred from homology"/>
<keyword evidence="9" id="KW-0234">DNA repair</keyword>
<dbReference type="NCBIfam" id="TIGR00632">
    <property type="entry name" value="vsr"/>
    <property type="match status" value="1"/>
</dbReference>
<dbReference type="Gene3D" id="3.40.50.150">
    <property type="entry name" value="Vaccinia Virus protein VP39"/>
    <property type="match status" value="1"/>
</dbReference>
<evidence type="ECO:0000256" key="6">
    <source>
        <dbReference type="ARBA" id="ARBA00022759"/>
    </source>
</evidence>
<keyword evidence="3 12" id="KW-0949">S-adenosyl-L-methionine</keyword>
<evidence type="ECO:0000256" key="12">
    <source>
        <dbReference type="PROSITE-ProRule" id="PRU01016"/>
    </source>
</evidence>
<dbReference type="PROSITE" id="PS00094">
    <property type="entry name" value="C5_MTASE_1"/>
    <property type="match status" value="1"/>
</dbReference>
<dbReference type="InterPro" id="IPR011335">
    <property type="entry name" value="Restrct_endonuc-II-like"/>
</dbReference>
<dbReference type="Gene3D" id="3.90.120.30">
    <property type="match status" value="1"/>
</dbReference>
<comment type="similarity">
    <text evidence="10">Belongs to the Vsr family.</text>
</comment>
<keyword evidence="7" id="KW-0227">DNA damage</keyword>
<keyword evidence="4" id="KW-0540">Nuclease</keyword>
<evidence type="ECO:0000256" key="13">
    <source>
        <dbReference type="RuleBase" id="RU000416"/>
    </source>
</evidence>
<keyword evidence="8" id="KW-0378">Hydrolase</keyword>
<keyword evidence="1 12" id="KW-0489">Methyltransferase</keyword>
<feature type="non-terminal residue" evidence="15">
    <location>
        <position position="1"/>
    </location>
</feature>
<dbReference type="Proteomes" id="UP000321580">
    <property type="component" value="Unassembled WGS sequence"/>
</dbReference>
<evidence type="ECO:0000256" key="8">
    <source>
        <dbReference type="ARBA" id="ARBA00022801"/>
    </source>
</evidence>
<dbReference type="GO" id="GO:0016787">
    <property type="term" value="F:hydrolase activity"/>
    <property type="evidence" value="ECO:0007669"/>
    <property type="project" value="UniProtKB-KW"/>
</dbReference>
<keyword evidence="16" id="KW-1185">Reference proteome</keyword>
<organism evidence="15 16">
    <name type="scientific">Phaeodactylibacter luteus</name>
    <dbReference type="NCBI Taxonomy" id="1564516"/>
    <lineage>
        <taxon>Bacteria</taxon>
        <taxon>Pseudomonadati</taxon>
        <taxon>Bacteroidota</taxon>
        <taxon>Saprospiria</taxon>
        <taxon>Saprospirales</taxon>
        <taxon>Haliscomenobacteraceae</taxon>
        <taxon>Phaeodactylibacter</taxon>
    </lineage>
</organism>
<dbReference type="SUPFAM" id="SSF52980">
    <property type="entry name" value="Restriction endonuclease-like"/>
    <property type="match status" value="1"/>
</dbReference>
<evidence type="ECO:0000256" key="10">
    <source>
        <dbReference type="ARBA" id="ARBA00029466"/>
    </source>
</evidence>
<name>A0A5C6RIQ0_9BACT</name>
<dbReference type="Pfam" id="PF03852">
    <property type="entry name" value="Vsr"/>
    <property type="match status" value="1"/>
</dbReference>
<keyword evidence="5" id="KW-0680">Restriction system</keyword>
<dbReference type="Gene3D" id="3.40.960.10">
    <property type="entry name" value="VSR Endonuclease"/>
    <property type="match status" value="1"/>
</dbReference>
<dbReference type="EMBL" id="VOOR01000037">
    <property type="protein sequence ID" value="TXB62077.1"/>
    <property type="molecule type" value="Genomic_DNA"/>
</dbReference>
<evidence type="ECO:0000256" key="5">
    <source>
        <dbReference type="ARBA" id="ARBA00022747"/>
    </source>
</evidence>
<dbReference type="InterPro" id="IPR004603">
    <property type="entry name" value="DNA_mismatch_endonuc_vsr"/>
</dbReference>
<evidence type="ECO:0000256" key="7">
    <source>
        <dbReference type="ARBA" id="ARBA00022763"/>
    </source>
</evidence>
<keyword evidence="6 15" id="KW-0255">Endonuclease</keyword>
<dbReference type="PRINTS" id="PR00105">
    <property type="entry name" value="C5METTRFRASE"/>
</dbReference>
<dbReference type="PROSITE" id="PS51679">
    <property type="entry name" value="SAM_MT_C5"/>
    <property type="match status" value="1"/>
</dbReference>
<comment type="similarity">
    <text evidence="12 13">Belongs to the class I-like SAM-binding methyltransferase superfamily. C5-methyltransferase family.</text>
</comment>
<dbReference type="EC" id="2.1.1.37" evidence="14"/>
<dbReference type="SUPFAM" id="SSF53335">
    <property type="entry name" value="S-adenosyl-L-methionine-dependent methyltransferases"/>
    <property type="match status" value="1"/>
</dbReference>
<evidence type="ECO:0000256" key="2">
    <source>
        <dbReference type="ARBA" id="ARBA00022679"/>
    </source>
</evidence>
<dbReference type="GO" id="GO:0004519">
    <property type="term" value="F:endonuclease activity"/>
    <property type="evidence" value="ECO:0007669"/>
    <property type="project" value="UniProtKB-KW"/>
</dbReference>
<sequence>FFLKTQIFLKSKGYFCDMDVLTKEQRRKNMQAIKSKNTEIELILGKALWARGHRYRKNNDKIFGKPDFTIRKFKIAIFCDGDFFHGKDWVTSKERIKSNVDFWHKKIESNIERDKVVSATLRKEGWTVIRFWGSDIKKNLNDCLMKVDRAIMEAKSVKYSSLKRHFNLDPRKLDGGEGLAYLTHYLQNKENTTGAIFEEEAEQYLLELGLAEDSEFQYELPIKYDVPFPPPLQPKFKFIDLFAGIGGFRLAFQNLGGKCVFTSEWNKFSKKTYEANFGEVPFGDITKIDEDIIPDHDVLLAGFPCQPFSIAGVSKKKSLGKEHGFKDETQGTLFFDIVRILDKKRPKAFLLENVKNLVSHDKGKTFKVIKGALEELGYSIHYKVLDGKHFVPQHRERIFIAGFDKAIYNGEEEFGFPELPDPSCIVEEILEQRVDPKYTLSDKLWNYLQNYAKKHKEKGNGFGFGLVDFEGITRTISARYYKDGSEILIPQEGKNPRKLTPRECARLQGYPESFVIPVSDTQAYRQFGNSVVMPLVRAIGNKLTEVILNERNSTKCN</sequence>
<protein>
    <recommendedName>
        <fullName evidence="14">Cytosine-specific methyltransferase</fullName>
        <ecNumber evidence="14">2.1.1.37</ecNumber>
    </recommendedName>
</protein>
<evidence type="ECO:0000256" key="11">
    <source>
        <dbReference type="ARBA" id="ARBA00047422"/>
    </source>
</evidence>
<evidence type="ECO:0000256" key="14">
    <source>
        <dbReference type="RuleBase" id="RU000417"/>
    </source>
</evidence>
<dbReference type="InterPro" id="IPR018117">
    <property type="entry name" value="C5_DNA_meth_AS"/>
</dbReference>
<dbReference type="PANTHER" id="PTHR46098:SF1">
    <property type="entry name" value="TRNA (CYTOSINE(38)-C(5))-METHYLTRANSFERASE"/>
    <property type="match status" value="1"/>
</dbReference>
<reference evidence="15 16" key="1">
    <citation type="submission" date="2019-08" db="EMBL/GenBank/DDBJ databases">
        <title>Genome of Phaeodactylibacter luteus.</title>
        <authorList>
            <person name="Bowman J.P."/>
        </authorList>
    </citation>
    <scope>NUCLEOTIDE SEQUENCE [LARGE SCALE GENOMIC DNA]</scope>
    <source>
        <strain evidence="15 16">KCTC 42180</strain>
    </source>
</reference>
<dbReference type="PANTHER" id="PTHR46098">
    <property type="entry name" value="TRNA (CYTOSINE(38)-C(5))-METHYLTRANSFERASE"/>
    <property type="match status" value="1"/>
</dbReference>
<dbReference type="CDD" id="cd00315">
    <property type="entry name" value="Cyt_C5_DNA_methylase"/>
    <property type="match status" value="1"/>
</dbReference>
<dbReference type="GO" id="GO:0006298">
    <property type="term" value="P:mismatch repair"/>
    <property type="evidence" value="ECO:0007669"/>
    <property type="project" value="InterPro"/>
</dbReference>
<dbReference type="GO" id="GO:0009307">
    <property type="term" value="P:DNA restriction-modification system"/>
    <property type="evidence" value="ECO:0007669"/>
    <property type="project" value="UniProtKB-KW"/>
</dbReference>
<feature type="active site" evidence="12">
    <location>
        <position position="305"/>
    </location>
</feature>
<dbReference type="GO" id="GO:0003886">
    <property type="term" value="F:DNA (cytosine-5-)-methyltransferase activity"/>
    <property type="evidence" value="ECO:0007669"/>
    <property type="project" value="UniProtKB-EC"/>
</dbReference>
<evidence type="ECO:0000313" key="16">
    <source>
        <dbReference type="Proteomes" id="UP000321580"/>
    </source>
</evidence>
<keyword evidence="2 12" id="KW-0808">Transferase</keyword>
<dbReference type="InterPro" id="IPR001525">
    <property type="entry name" value="C5_MeTfrase"/>
</dbReference>
<gene>
    <name evidence="15" type="primary">vsr</name>
    <name evidence="15" type="ORF">FRY97_15675</name>
</gene>
<evidence type="ECO:0000256" key="3">
    <source>
        <dbReference type="ARBA" id="ARBA00022691"/>
    </source>
</evidence>
<dbReference type="Pfam" id="PF00145">
    <property type="entry name" value="DNA_methylase"/>
    <property type="match status" value="1"/>
</dbReference>
<accession>A0A5C6RIQ0</accession>
<evidence type="ECO:0000313" key="15">
    <source>
        <dbReference type="EMBL" id="TXB62077.1"/>
    </source>
</evidence>
<dbReference type="AlphaFoldDB" id="A0A5C6RIQ0"/>
<evidence type="ECO:0000256" key="4">
    <source>
        <dbReference type="ARBA" id="ARBA00022722"/>
    </source>
</evidence>
<dbReference type="OrthoDB" id="32195at2"/>